<feature type="compositionally biased region" description="Polar residues" evidence="4">
    <location>
        <begin position="457"/>
        <end position="476"/>
    </location>
</feature>
<dbReference type="Proteomes" id="UP000193307">
    <property type="component" value="Unassembled WGS sequence"/>
</dbReference>
<feature type="region of interest" description="Disordered" evidence="4">
    <location>
        <begin position="453"/>
        <end position="476"/>
    </location>
</feature>
<dbReference type="InterPro" id="IPR044946">
    <property type="entry name" value="Restrct_endonuc_typeI_TRD_sf"/>
</dbReference>
<dbReference type="Gene3D" id="1.10.287.1120">
    <property type="entry name" value="Bipartite methylase S protein"/>
    <property type="match status" value="1"/>
</dbReference>
<name>A0A1Y5TMK5_9RHOB</name>
<dbReference type="AlphaFoldDB" id="A0A1Y5TMK5"/>
<comment type="similarity">
    <text evidence="1">Belongs to the type-I restriction system S methylase family.</text>
</comment>
<gene>
    <name evidence="6" type="primary">hsdS</name>
    <name evidence="6" type="ORF">PAM7971_03578</name>
</gene>
<dbReference type="EMBL" id="FWFW01000016">
    <property type="protein sequence ID" value="SLN67602.1"/>
    <property type="molecule type" value="Genomic_DNA"/>
</dbReference>
<dbReference type="CDD" id="cd17294">
    <property type="entry name" value="RMtype1_S_MmaC7ORF19P_TRD1-CR1_like"/>
    <property type="match status" value="1"/>
</dbReference>
<protein>
    <submittedName>
        <fullName evidence="6">Type-1 restriction enzyme EcoKI specificity protein</fullName>
    </submittedName>
</protein>
<evidence type="ECO:0000256" key="3">
    <source>
        <dbReference type="ARBA" id="ARBA00023125"/>
    </source>
</evidence>
<dbReference type="InterPro" id="IPR052021">
    <property type="entry name" value="Type-I_RS_S_subunit"/>
</dbReference>
<dbReference type="RefSeq" id="WP_085850652.1">
    <property type="nucleotide sequence ID" value="NZ_FWFW01000016.1"/>
</dbReference>
<dbReference type="OrthoDB" id="512700at2"/>
<proteinExistence type="inferred from homology"/>
<dbReference type="GO" id="GO:0003677">
    <property type="term" value="F:DNA binding"/>
    <property type="evidence" value="ECO:0007669"/>
    <property type="project" value="UniProtKB-KW"/>
</dbReference>
<evidence type="ECO:0000313" key="6">
    <source>
        <dbReference type="EMBL" id="SLN67602.1"/>
    </source>
</evidence>
<dbReference type="PANTHER" id="PTHR30408:SF12">
    <property type="entry name" value="TYPE I RESTRICTION ENZYME MJAVIII SPECIFICITY SUBUNIT"/>
    <property type="match status" value="1"/>
</dbReference>
<evidence type="ECO:0000259" key="5">
    <source>
        <dbReference type="Pfam" id="PF01420"/>
    </source>
</evidence>
<dbReference type="Gene3D" id="3.90.220.20">
    <property type="entry name" value="DNA methylase specificity domains"/>
    <property type="match status" value="2"/>
</dbReference>
<dbReference type="GO" id="GO:0009307">
    <property type="term" value="P:DNA restriction-modification system"/>
    <property type="evidence" value="ECO:0007669"/>
    <property type="project" value="UniProtKB-KW"/>
</dbReference>
<accession>A0A1Y5TMK5</accession>
<keyword evidence="3" id="KW-0238">DNA-binding</keyword>
<sequence length="476" mass="52846">MAGAGQAKYRPYPAYKPSGVEWLGDIPEWWETASLRWFSEIFSGGTPSKTVPEYWENGTIPWLNSGAVNQVEITKASKYISKTALNNSSAKWVPKNALVLALAGQGRTKGMVAFTKIATTCNQSMAAIVPHERKDTKFYFWWVNSCYDKIRNLAGGDLRDGLNLELLGSIPCPIPTLPEQTKIAAFLDHETAKIDGLIAKQQRLIALLEEKRQAVISHAVTKGLDPTAPLRPSGIDWLGDVPEHWEVKRLKHIASIFGRIGFRGYTVDDIVDEGEGAIVLSPSNVKDERFSLEKRSYVSWEKYYESPEIVVSAGDLLLVKTGSTFGKSTFVRTVDEPMTINPQMALIKIDKKWAEFVSFFLRTALIKATIEVNNTGSGMPTMTQENLGRFPILLAPNDETNQIVEYLNRKSEIFDVLVAKAQSAVTLLKERRTALISAAVTGKIDLRDWQAPEGASDISNQDHSIKDITQNEEALA</sequence>
<organism evidence="6 7">
    <name type="scientific">Pacificibacter marinus</name>
    <dbReference type="NCBI Taxonomy" id="658057"/>
    <lineage>
        <taxon>Bacteria</taxon>
        <taxon>Pseudomonadati</taxon>
        <taxon>Pseudomonadota</taxon>
        <taxon>Alphaproteobacteria</taxon>
        <taxon>Rhodobacterales</taxon>
        <taxon>Roseobacteraceae</taxon>
        <taxon>Pacificibacter</taxon>
    </lineage>
</organism>
<dbReference type="SUPFAM" id="SSF116734">
    <property type="entry name" value="DNA methylase specificity domain"/>
    <property type="match status" value="2"/>
</dbReference>
<feature type="domain" description="Type I restriction modification DNA specificity" evidence="5">
    <location>
        <begin position="27"/>
        <end position="192"/>
    </location>
</feature>
<dbReference type="Pfam" id="PF01420">
    <property type="entry name" value="Methylase_S"/>
    <property type="match status" value="1"/>
</dbReference>
<keyword evidence="7" id="KW-1185">Reference proteome</keyword>
<reference evidence="6 7" key="1">
    <citation type="submission" date="2017-03" db="EMBL/GenBank/DDBJ databases">
        <authorList>
            <person name="Afonso C.L."/>
            <person name="Miller P.J."/>
            <person name="Scott M.A."/>
            <person name="Spackman E."/>
            <person name="Goraichik I."/>
            <person name="Dimitrov K.M."/>
            <person name="Suarez D.L."/>
            <person name="Swayne D.E."/>
        </authorList>
    </citation>
    <scope>NUCLEOTIDE SEQUENCE [LARGE SCALE GENOMIC DNA]</scope>
    <source>
        <strain evidence="6 7">CECT 7971</strain>
    </source>
</reference>
<keyword evidence="2" id="KW-0680">Restriction system</keyword>
<dbReference type="PANTHER" id="PTHR30408">
    <property type="entry name" value="TYPE-1 RESTRICTION ENZYME ECOKI SPECIFICITY PROTEIN"/>
    <property type="match status" value="1"/>
</dbReference>
<evidence type="ECO:0000256" key="2">
    <source>
        <dbReference type="ARBA" id="ARBA00022747"/>
    </source>
</evidence>
<evidence type="ECO:0000256" key="4">
    <source>
        <dbReference type="SAM" id="MobiDB-lite"/>
    </source>
</evidence>
<dbReference type="InterPro" id="IPR000055">
    <property type="entry name" value="Restrct_endonuc_typeI_TRD"/>
</dbReference>
<evidence type="ECO:0000313" key="7">
    <source>
        <dbReference type="Proteomes" id="UP000193307"/>
    </source>
</evidence>
<evidence type="ECO:0000256" key="1">
    <source>
        <dbReference type="ARBA" id="ARBA00010923"/>
    </source>
</evidence>